<dbReference type="Gene3D" id="3.90.550.10">
    <property type="entry name" value="Spore Coat Polysaccharide Biosynthesis Protein SpsA, Chain A"/>
    <property type="match status" value="1"/>
</dbReference>
<evidence type="ECO:0008006" key="7">
    <source>
        <dbReference type="Google" id="ProtNLM"/>
    </source>
</evidence>
<dbReference type="RefSeq" id="XP_056480641.1">
    <property type="nucleotide sequence ID" value="XM_056638652.1"/>
</dbReference>
<dbReference type="InterPro" id="IPR008630">
    <property type="entry name" value="Glyco_trans_34"/>
</dbReference>
<keyword evidence="4" id="KW-0812">Transmembrane</keyword>
<evidence type="ECO:0000313" key="5">
    <source>
        <dbReference type="EMBL" id="KAJ5369403.1"/>
    </source>
</evidence>
<dbReference type="PANTHER" id="PTHR31306:SF3">
    <property type="entry name" value="NUCLEOTIDE-DIPHOSPHO-SUGAR TRANSFERASE DOMAIN-CONTAINING PROTEIN"/>
    <property type="match status" value="1"/>
</dbReference>
<evidence type="ECO:0000313" key="6">
    <source>
        <dbReference type="Proteomes" id="UP001147747"/>
    </source>
</evidence>
<keyword evidence="6" id="KW-1185">Reference proteome</keyword>
<feature type="transmembrane region" description="Helical" evidence="4">
    <location>
        <begin position="12"/>
        <end position="34"/>
    </location>
</feature>
<evidence type="ECO:0000256" key="1">
    <source>
        <dbReference type="ARBA" id="ARBA00005664"/>
    </source>
</evidence>
<dbReference type="GO" id="GO:0006487">
    <property type="term" value="P:protein N-linked glycosylation"/>
    <property type="evidence" value="ECO:0007669"/>
    <property type="project" value="TreeGrafter"/>
</dbReference>
<keyword evidence="4" id="KW-0472">Membrane</keyword>
<dbReference type="PANTHER" id="PTHR31306">
    <property type="entry name" value="ALPHA-1,6-MANNOSYLTRANSFERASE MNN11-RELATED"/>
    <property type="match status" value="1"/>
</dbReference>
<evidence type="ECO:0000256" key="4">
    <source>
        <dbReference type="SAM" id="Phobius"/>
    </source>
</evidence>
<organism evidence="5 6">
    <name type="scientific">Penicillium cosmopolitanum</name>
    <dbReference type="NCBI Taxonomy" id="1131564"/>
    <lineage>
        <taxon>Eukaryota</taxon>
        <taxon>Fungi</taxon>
        <taxon>Dikarya</taxon>
        <taxon>Ascomycota</taxon>
        <taxon>Pezizomycotina</taxon>
        <taxon>Eurotiomycetes</taxon>
        <taxon>Eurotiomycetidae</taxon>
        <taxon>Eurotiales</taxon>
        <taxon>Aspergillaceae</taxon>
        <taxon>Penicillium</taxon>
    </lineage>
</organism>
<dbReference type="SUPFAM" id="SSF53448">
    <property type="entry name" value="Nucleotide-diphospho-sugar transferases"/>
    <property type="match status" value="1"/>
</dbReference>
<dbReference type="AlphaFoldDB" id="A0A9W9S4E7"/>
<dbReference type="EMBL" id="JAPZBU010000013">
    <property type="protein sequence ID" value="KAJ5369403.1"/>
    <property type="molecule type" value="Genomic_DNA"/>
</dbReference>
<comment type="caution">
    <text evidence="5">The sequence shown here is derived from an EMBL/GenBank/DDBJ whole genome shotgun (WGS) entry which is preliminary data.</text>
</comment>
<evidence type="ECO:0000256" key="2">
    <source>
        <dbReference type="ARBA" id="ARBA00022676"/>
    </source>
</evidence>
<comment type="similarity">
    <text evidence="1">Belongs to the glycosyltransferase 34 family.</text>
</comment>
<evidence type="ECO:0000256" key="3">
    <source>
        <dbReference type="ARBA" id="ARBA00022679"/>
    </source>
</evidence>
<reference evidence="5" key="2">
    <citation type="journal article" date="2023" name="IMA Fungus">
        <title>Comparative genomic study of the Penicillium genus elucidates a diverse pangenome and 15 lateral gene transfer events.</title>
        <authorList>
            <person name="Petersen C."/>
            <person name="Sorensen T."/>
            <person name="Nielsen M.R."/>
            <person name="Sondergaard T.E."/>
            <person name="Sorensen J.L."/>
            <person name="Fitzpatrick D.A."/>
            <person name="Frisvad J.C."/>
            <person name="Nielsen K.L."/>
        </authorList>
    </citation>
    <scope>NUCLEOTIDE SEQUENCE</scope>
    <source>
        <strain evidence="5">IBT 29677</strain>
    </source>
</reference>
<dbReference type="Pfam" id="PF05637">
    <property type="entry name" value="Glyco_transf_34"/>
    <property type="match status" value="1"/>
</dbReference>
<accession>A0A9W9S4E7</accession>
<dbReference type="GO" id="GO:0000139">
    <property type="term" value="C:Golgi membrane"/>
    <property type="evidence" value="ECO:0007669"/>
    <property type="project" value="TreeGrafter"/>
</dbReference>
<proteinExistence type="inferred from homology"/>
<keyword evidence="2" id="KW-0328">Glycosyltransferase</keyword>
<reference evidence="5" key="1">
    <citation type="submission" date="2022-12" db="EMBL/GenBank/DDBJ databases">
        <authorList>
            <person name="Petersen C."/>
        </authorList>
    </citation>
    <scope>NUCLEOTIDE SEQUENCE</scope>
    <source>
        <strain evidence="5">IBT 29677</strain>
    </source>
</reference>
<gene>
    <name evidence="5" type="ORF">N7509_014015</name>
</gene>
<dbReference type="GeneID" id="81377632"/>
<dbReference type="OrthoDB" id="3763672at2759"/>
<keyword evidence="4" id="KW-1133">Transmembrane helix</keyword>
<protein>
    <recommendedName>
        <fullName evidence="7">Nucleotide-diphospho-sugar transferase domain-containing protein</fullName>
    </recommendedName>
</protein>
<sequence>MTLLNSLHRVHLVRWNLKLAFFATATIFIHLLIYSSFGQNAALIGTLRTKLLNGEPNTGRGHNTHSTYQVGNDNFIQVALRSMFRDSLPITAERFVSPTGKVYSLKEQPRFTESLGNDLLILDVETRPLHGNGQILNGRPLNLDDATFDTMSRLDHYMYARTHGYDYKLVKAHEIDLKGSYTKVPAMQKLLRDYKFVVFLDGDTLFPYPHIPFEWLMNLWGVTDETLIAMPEDVNEAWSYDSRGGLILNSGFIVVQQSARTHELLDAWATCPQETRYNGCAKYKDDWPKEQYTFSNWVRYDFNRSDEVIAIPCTHAMGYPGATHGGDICHGELMTHYTTAKGETSAAVQRSIMQYIIREVHQQFHQEYDKVVVDEVEG</sequence>
<name>A0A9W9S4E7_9EURO</name>
<dbReference type="GO" id="GO:0016757">
    <property type="term" value="F:glycosyltransferase activity"/>
    <property type="evidence" value="ECO:0007669"/>
    <property type="project" value="UniProtKB-KW"/>
</dbReference>
<dbReference type="InterPro" id="IPR029044">
    <property type="entry name" value="Nucleotide-diphossugar_trans"/>
</dbReference>
<keyword evidence="3" id="KW-0808">Transferase</keyword>
<dbReference type="Proteomes" id="UP001147747">
    <property type="component" value="Unassembled WGS sequence"/>
</dbReference>